<dbReference type="Proteomes" id="UP000053647">
    <property type="component" value="Unassembled WGS sequence"/>
</dbReference>
<feature type="compositionally biased region" description="Acidic residues" evidence="1">
    <location>
        <begin position="195"/>
        <end position="204"/>
    </location>
</feature>
<accession>A0A0C9SQZ6</accession>
<dbReference type="EMBL" id="KN819419">
    <property type="protein sequence ID" value="KIJ10054.1"/>
    <property type="molecule type" value="Genomic_DNA"/>
</dbReference>
<name>A0A0C9SQZ6_PAXIN</name>
<keyword evidence="3" id="KW-1185">Reference proteome</keyword>
<feature type="region of interest" description="Disordered" evidence="1">
    <location>
        <begin position="51"/>
        <end position="83"/>
    </location>
</feature>
<feature type="region of interest" description="Disordered" evidence="1">
    <location>
        <begin position="174"/>
        <end position="234"/>
    </location>
</feature>
<reference evidence="2 3" key="1">
    <citation type="submission" date="2014-06" db="EMBL/GenBank/DDBJ databases">
        <authorList>
            <consortium name="DOE Joint Genome Institute"/>
            <person name="Kuo A."/>
            <person name="Kohler A."/>
            <person name="Nagy L.G."/>
            <person name="Floudas D."/>
            <person name="Copeland A."/>
            <person name="Barry K.W."/>
            <person name="Cichocki N."/>
            <person name="Veneault-Fourrey C."/>
            <person name="LaButti K."/>
            <person name="Lindquist E.A."/>
            <person name="Lipzen A."/>
            <person name="Lundell T."/>
            <person name="Morin E."/>
            <person name="Murat C."/>
            <person name="Sun H."/>
            <person name="Tunlid A."/>
            <person name="Henrissat B."/>
            <person name="Grigoriev I.V."/>
            <person name="Hibbett D.S."/>
            <person name="Martin F."/>
            <person name="Nordberg H.P."/>
            <person name="Cantor M.N."/>
            <person name="Hua S.X."/>
        </authorList>
    </citation>
    <scope>NUCLEOTIDE SEQUENCE [LARGE SCALE GENOMIC DNA]</scope>
    <source>
        <strain evidence="2 3">ATCC 200175</strain>
    </source>
</reference>
<feature type="compositionally biased region" description="Polar residues" evidence="1">
    <location>
        <begin position="218"/>
        <end position="227"/>
    </location>
</feature>
<organism evidence="2 3">
    <name type="scientific">Paxillus involutus ATCC 200175</name>
    <dbReference type="NCBI Taxonomy" id="664439"/>
    <lineage>
        <taxon>Eukaryota</taxon>
        <taxon>Fungi</taxon>
        <taxon>Dikarya</taxon>
        <taxon>Basidiomycota</taxon>
        <taxon>Agaricomycotina</taxon>
        <taxon>Agaricomycetes</taxon>
        <taxon>Agaricomycetidae</taxon>
        <taxon>Boletales</taxon>
        <taxon>Paxilineae</taxon>
        <taxon>Paxillaceae</taxon>
        <taxon>Paxillus</taxon>
    </lineage>
</organism>
<dbReference type="HOGENOM" id="CLU_1185348_0_0_1"/>
<evidence type="ECO:0000313" key="3">
    <source>
        <dbReference type="Proteomes" id="UP000053647"/>
    </source>
</evidence>
<feature type="compositionally biased region" description="Acidic residues" evidence="1">
    <location>
        <begin position="62"/>
        <end position="76"/>
    </location>
</feature>
<protein>
    <submittedName>
        <fullName evidence="2">Uncharacterized protein</fullName>
    </submittedName>
</protein>
<evidence type="ECO:0000256" key="1">
    <source>
        <dbReference type="SAM" id="MobiDB-lite"/>
    </source>
</evidence>
<sequence length="234" mass="26550">MSMYHQKEEPHVVKLLLPGQLQLKSFSLAFEYDVQGEVAFQLDITPSRKRRSCSDLVGTDIPELDDEDGNDEDGNDENGKDTLEENMIPMMSRMTLERVDMAQPQALSTPKMDLHTLLQQRRQRTRGKKPAIKVYARQNSSAGIVKSYQHASYQVHSDGLIGWKRKRIVPSQRRLAATPQRDPLQDVPLPVIPDIVDDNPPDLDPDIHNQPKRKRKASVSTIDNLSMESAHLHA</sequence>
<evidence type="ECO:0000313" key="2">
    <source>
        <dbReference type="EMBL" id="KIJ10054.1"/>
    </source>
</evidence>
<dbReference type="AlphaFoldDB" id="A0A0C9SQZ6"/>
<gene>
    <name evidence="2" type="ORF">PAXINDRAFT_157716</name>
</gene>
<reference evidence="3" key="2">
    <citation type="submission" date="2015-01" db="EMBL/GenBank/DDBJ databases">
        <title>Evolutionary Origins and Diversification of the Mycorrhizal Mutualists.</title>
        <authorList>
            <consortium name="DOE Joint Genome Institute"/>
            <consortium name="Mycorrhizal Genomics Consortium"/>
            <person name="Kohler A."/>
            <person name="Kuo A."/>
            <person name="Nagy L.G."/>
            <person name="Floudas D."/>
            <person name="Copeland A."/>
            <person name="Barry K.W."/>
            <person name="Cichocki N."/>
            <person name="Veneault-Fourrey C."/>
            <person name="LaButti K."/>
            <person name="Lindquist E.A."/>
            <person name="Lipzen A."/>
            <person name="Lundell T."/>
            <person name="Morin E."/>
            <person name="Murat C."/>
            <person name="Riley R."/>
            <person name="Ohm R."/>
            <person name="Sun H."/>
            <person name="Tunlid A."/>
            <person name="Henrissat B."/>
            <person name="Grigoriev I.V."/>
            <person name="Hibbett D.S."/>
            <person name="Martin F."/>
        </authorList>
    </citation>
    <scope>NUCLEOTIDE SEQUENCE [LARGE SCALE GENOMIC DNA]</scope>
    <source>
        <strain evidence="3">ATCC 200175</strain>
    </source>
</reference>
<proteinExistence type="predicted"/>